<feature type="region of interest" description="Disordered" evidence="1">
    <location>
        <begin position="85"/>
        <end position="110"/>
    </location>
</feature>
<dbReference type="EMBL" id="CP032419">
    <property type="protein sequence ID" value="AYC32973.1"/>
    <property type="molecule type" value="Genomic_DNA"/>
</dbReference>
<evidence type="ECO:0000313" key="2">
    <source>
        <dbReference type="EMBL" id="AYC32973.1"/>
    </source>
</evidence>
<dbReference type="Proteomes" id="UP000265560">
    <property type="component" value="Chromosome"/>
</dbReference>
<proteinExistence type="predicted"/>
<evidence type="ECO:0000313" key="3">
    <source>
        <dbReference type="Proteomes" id="UP000265560"/>
    </source>
</evidence>
<dbReference type="AlphaFoldDB" id="A0A385Z4V1"/>
<feature type="compositionally biased region" description="Acidic residues" evidence="1">
    <location>
        <begin position="97"/>
        <end position="110"/>
    </location>
</feature>
<protein>
    <submittedName>
        <fullName evidence="2">Uncharacterized protein</fullName>
    </submittedName>
</protein>
<dbReference type="RefSeq" id="WP_119893592.1">
    <property type="nucleotide sequence ID" value="NZ_CP032419.1"/>
</dbReference>
<sequence>MDKPQGTAAVLHETRIYEELVEEYGAPAADGLMTKAINDTLPNANITPADVGGFSKVTKALRTGKVDLQSTVDAGQQKARQATEDLLDGLKCREADDGISEEEEETDASS</sequence>
<gene>
    <name evidence="2" type="ORF">D3880_11585</name>
</gene>
<name>A0A385Z4V1_9PSED</name>
<evidence type="ECO:0000256" key="1">
    <source>
        <dbReference type="SAM" id="MobiDB-lite"/>
    </source>
</evidence>
<organism evidence="2 3">
    <name type="scientific">Pseudomonas cavernae</name>
    <dbReference type="NCBI Taxonomy" id="2320867"/>
    <lineage>
        <taxon>Bacteria</taxon>
        <taxon>Pseudomonadati</taxon>
        <taxon>Pseudomonadota</taxon>
        <taxon>Gammaproteobacteria</taxon>
        <taxon>Pseudomonadales</taxon>
        <taxon>Pseudomonadaceae</taxon>
        <taxon>Pseudomonas</taxon>
    </lineage>
</organism>
<dbReference type="OrthoDB" id="9879564at2"/>
<dbReference type="KEGG" id="pcav:D3880_11585"/>
<reference evidence="3" key="1">
    <citation type="submission" date="2018-09" db="EMBL/GenBank/DDBJ databases">
        <authorList>
            <person name="Zhu H."/>
        </authorList>
    </citation>
    <scope>NUCLEOTIDE SEQUENCE [LARGE SCALE GENOMIC DNA]</scope>
    <source>
        <strain evidence="3">K2W31S-8</strain>
    </source>
</reference>
<accession>A0A385Z4V1</accession>
<keyword evidence="3" id="KW-1185">Reference proteome</keyword>